<dbReference type="EMBL" id="RHHR01000028">
    <property type="protein sequence ID" value="RNB71650.1"/>
    <property type="molecule type" value="Genomic_DNA"/>
</dbReference>
<dbReference type="PROSITE" id="PS50928">
    <property type="entry name" value="ABC_TM1"/>
    <property type="match status" value="1"/>
</dbReference>
<comment type="subcellular location">
    <subcellularLocation>
        <location evidence="6">Cell membrane</location>
        <topology evidence="6">Multi-pass membrane protein</topology>
    </subcellularLocation>
    <subcellularLocation>
        <location evidence="1">Membrane</location>
        <topology evidence="1">Multi-pass membrane protein</topology>
    </subcellularLocation>
</comment>
<protein>
    <submittedName>
        <fullName evidence="8">ABC transporter permease</fullName>
    </submittedName>
</protein>
<feature type="transmembrane region" description="Helical" evidence="6">
    <location>
        <begin position="269"/>
        <end position="290"/>
    </location>
</feature>
<dbReference type="OrthoDB" id="9814383at2"/>
<dbReference type="SUPFAM" id="SSF161098">
    <property type="entry name" value="MetI-like"/>
    <property type="match status" value="1"/>
</dbReference>
<evidence type="ECO:0000256" key="2">
    <source>
        <dbReference type="ARBA" id="ARBA00022448"/>
    </source>
</evidence>
<sequence length="307" mass="34260">MQKRFSWSLWIGSILVALLIILGLVGPHIAPYEVDFQERLSSTVVDGKTVITYPPLPPSEAHWLGTDKWGADLLTLLLYGAPYTVFVTIAISFIRLVLGTILGLYIGIQDKPQAWWLSIENAWSYMPIFIPVYFLLVGVNINSELSTSGLVTMFIFTVAILGVPSVAASIRQKTEQIKETQYVLAAVSLGAGREQIIFRHILPHLKEQLVIILVTEMIAIMTLMGLLGMFDLFVGGTYMTLDPVIYKSITNEWAGLLGSYRSFVYGNSIWIFLSPLIAFILAIGSFTLLAKGLRDKFEQSYNRTPFI</sequence>
<feature type="transmembrane region" description="Helical" evidence="6">
    <location>
        <begin position="115"/>
        <end position="136"/>
    </location>
</feature>
<feature type="transmembrane region" description="Helical" evidence="6">
    <location>
        <begin position="209"/>
        <end position="230"/>
    </location>
</feature>
<dbReference type="GO" id="GO:0055085">
    <property type="term" value="P:transmembrane transport"/>
    <property type="evidence" value="ECO:0007669"/>
    <property type="project" value="InterPro"/>
</dbReference>
<feature type="domain" description="ABC transmembrane type-1" evidence="7">
    <location>
        <begin position="85"/>
        <end position="282"/>
    </location>
</feature>
<gene>
    <name evidence="8" type="ORF">EDM52_15565</name>
</gene>
<keyword evidence="4 6" id="KW-1133">Transmembrane helix</keyword>
<dbReference type="PANTHER" id="PTHR43839:SF3">
    <property type="entry name" value="OLIGOPEPTIDE ABC TRANSPORTER, PERMEASE PROTEIN"/>
    <property type="match status" value="1"/>
</dbReference>
<keyword evidence="5 6" id="KW-0472">Membrane</keyword>
<dbReference type="Proteomes" id="UP000282028">
    <property type="component" value="Unassembled WGS sequence"/>
</dbReference>
<feature type="transmembrane region" description="Helical" evidence="6">
    <location>
        <begin position="7"/>
        <end position="30"/>
    </location>
</feature>
<dbReference type="PANTHER" id="PTHR43839">
    <property type="entry name" value="OPPC IN A BINDING PROTEIN-DEPENDENT TRANSPORT SYSTEM"/>
    <property type="match status" value="1"/>
</dbReference>
<accession>A0A3M8C7G5</accession>
<dbReference type="CDD" id="cd06261">
    <property type="entry name" value="TM_PBP2"/>
    <property type="match status" value="1"/>
</dbReference>
<evidence type="ECO:0000256" key="1">
    <source>
        <dbReference type="ARBA" id="ARBA00004141"/>
    </source>
</evidence>
<dbReference type="InterPro" id="IPR000515">
    <property type="entry name" value="MetI-like"/>
</dbReference>
<dbReference type="Gene3D" id="1.10.3720.10">
    <property type="entry name" value="MetI-like"/>
    <property type="match status" value="1"/>
</dbReference>
<organism evidence="8 9">
    <name type="scientific">Brevibacillus invocatus</name>
    <dbReference type="NCBI Taxonomy" id="173959"/>
    <lineage>
        <taxon>Bacteria</taxon>
        <taxon>Bacillati</taxon>
        <taxon>Bacillota</taxon>
        <taxon>Bacilli</taxon>
        <taxon>Bacillales</taxon>
        <taxon>Paenibacillaceae</taxon>
        <taxon>Brevibacillus</taxon>
    </lineage>
</organism>
<keyword evidence="3 6" id="KW-0812">Transmembrane</keyword>
<name>A0A3M8C7G5_9BACL</name>
<comment type="caution">
    <text evidence="8">The sequence shown here is derived from an EMBL/GenBank/DDBJ whole genome shotgun (WGS) entry which is preliminary data.</text>
</comment>
<evidence type="ECO:0000256" key="6">
    <source>
        <dbReference type="RuleBase" id="RU363032"/>
    </source>
</evidence>
<feature type="transmembrane region" description="Helical" evidence="6">
    <location>
        <begin position="83"/>
        <end position="108"/>
    </location>
</feature>
<evidence type="ECO:0000313" key="8">
    <source>
        <dbReference type="EMBL" id="RNB71650.1"/>
    </source>
</evidence>
<keyword evidence="9" id="KW-1185">Reference proteome</keyword>
<proteinExistence type="inferred from homology"/>
<dbReference type="RefSeq" id="WP_122909891.1">
    <property type="nucleotide sequence ID" value="NZ_CBCSBE010000007.1"/>
</dbReference>
<reference evidence="8 9" key="1">
    <citation type="submission" date="2018-10" db="EMBL/GenBank/DDBJ databases">
        <title>Phylogenomics of Brevibacillus.</title>
        <authorList>
            <person name="Dunlap C."/>
        </authorList>
    </citation>
    <scope>NUCLEOTIDE SEQUENCE [LARGE SCALE GENOMIC DNA]</scope>
    <source>
        <strain evidence="8 9">JCM 12215</strain>
    </source>
</reference>
<dbReference type="AlphaFoldDB" id="A0A3M8C7G5"/>
<evidence type="ECO:0000313" key="9">
    <source>
        <dbReference type="Proteomes" id="UP000282028"/>
    </source>
</evidence>
<evidence type="ECO:0000259" key="7">
    <source>
        <dbReference type="PROSITE" id="PS50928"/>
    </source>
</evidence>
<evidence type="ECO:0000256" key="5">
    <source>
        <dbReference type="ARBA" id="ARBA00023136"/>
    </source>
</evidence>
<dbReference type="InterPro" id="IPR035906">
    <property type="entry name" value="MetI-like_sf"/>
</dbReference>
<evidence type="ECO:0000256" key="4">
    <source>
        <dbReference type="ARBA" id="ARBA00022989"/>
    </source>
</evidence>
<evidence type="ECO:0000256" key="3">
    <source>
        <dbReference type="ARBA" id="ARBA00022692"/>
    </source>
</evidence>
<comment type="similarity">
    <text evidence="6">Belongs to the binding-protein-dependent transport system permease family.</text>
</comment>
<dbReference type="Pfam" id="PF00528">
    <property type="entry name" value="BPD_transp_1"/>
    <property type="match status" value="1"/>
</dbReference>
<feature type="transmembrane region" description="Helical" evidence="6">
    <location>
        <begin position="148"/>
        <end position="170"/>
    </location>
</feature>
<keyword evidence="2 6" id="KW-0813">Transport</keyword>
<dbReference type="GO" id="GO:0005886">
    <property type="term" value="C:plasma membrane"/>
    <property type="evidence" value="ECO:0007669"/>
    <property type="project" value="UniProtKB-SubCell"/>
</dbReference>